<evidence type="ECO:0000256" key="1">
    <source>
        <dbReference type="SAM" id="MobiDB-lite"/>
    </source>
</evidence>
<accession>A0A7G7BGR0</accession>
<evidence type="ECO:0000313" key="2">
    <source>
        <dbReference type="EMBL" id="QNE74525.1"/>
    </source>
</evidence>
<gene>
    <name evidence="2" type="ORF">F0344_07790</name>
</gene>
<protein>
    <submittedName>
        <fullName evidence="2">Uncharacterized protein</fullName>
    </submittedName>
</protein>
<feature type="region of interest" description="Disordered" evidence="1">
    <location>
        <begin position="196"/>
        <end position="233"/>
    </location>
</feature>
<dbReference type="Gene3D" id="1.10.10.10">
    <property type="entry name" value="Winged helix-like DNA-binding domain superfamily/Winged helix DNA-binding domain"/>
    <property type="match status" value="1"/>
</dbReference>
<dbReference type="KEGG" id="sfiy:F0344_07790"/>
<dbReference type="SUPFAM" id="SSF46785">
    <property type="entry name" value="Winged helix' DNA-binding domain"/>
    <property type="match status" value="1"/>
</dbReference>
<dbReference type="EMBL" id="CP045702">
    <property type="protein sequence ID" value="QNE74525.1"/>
    <property type="molecule type" value="Genomic_DNA"/>
</dbReference>
<reference evidence="3" key="1">
    <citation type="submission" date="2019-10" db="EMBL/GenBank/DDBJ databases">
        <title>Antimicrobial potential of Antarctic Bacteria.</title>
        <authorList>
            <person name="Benaud N."/>
            <person name="Edwards R.J."/>
            <person name="Ferrari B.C."/>
        </authorList>
    </citation>
    <scope>NUCLEOTIDE SEQUENCE [LARGE SCALE GENOMIC DNA]</scope>
    <source>
        <strain evidence="3">NBSH44</strain>
    </source>
</reference>
<name>A0A7G7BGR0_9ACTN</name>
<keyword evidence="3" id="KW-1185">Reference proteome</keyword>
<proteinExistence type="predicted"/>
<evidence type="ECO:0000313" key="3">
    <source>
        <dbReference type="Proteomes" id="UP000515307"/>
    </source>
</evidence>
<dbReference type="RefSeq" id="WP_185298083.1">
    <property type="nucleotide sequence ID" value="NZ_CP045702.1"/>
</dbReference>
<sequence length="233" mass="25255">MPPDPLPAAARRSVTQLDHRIEVVTGQDVDTLWAYRDRGILDEPHADLVDRHRELAKAETGVIFHRTLLHRLASGDFPVDGALFERIDRTVDQLEEAADVRDLAARQVLAALEPIQVTAQQSQPKGPERLSAADQAALLSIAGGAKVHTHLITGRMSVPTASGTRVAYTHLERLEAAGLVSRDPDHSVTAGQPVALTDAGRTALAGSRRRQPFAAPAPPRPRTWPAAPTRPHR</sequence>
<dbReference type="InterPro" id="IPR036390">
    <property type="entry name" value="WH_DNA-bd_sf"/>
</dbReference>
<dbReference type="Proteomes" id="UP000515307">
    <property type="component" value="Chromosome"/>
</dbReference>
<dbReference type="InterPro" id="IPR036388">
    <property type="entry name" value="WH-like_DNA-bd_sf"/>
</dbReference>
<dbReference type="AlphaFoldDB" id="A0A7G7BGR0"/>
<feature type="compositionally biased region" description="Low complexity" evidence="1">
    <location>
        <begin position="223"/>
        <end position="233"/>
    </location>
</feature>
<organism evidence="2 3">
    <name type="scientific">Streptomyces finlayi</name>
    <dbReference type="NCBI Taxonomy" id="67296"/>
    <lineage>
        <taxon>Bacteria</taxon>
        <taxon>Bacillati</taxon>
        <taxon>Actinomycetota</taxon>
        <taxon>Actinomycetes</taxon>
        <taxon>Kitasatosporales</taxon>
        <taxon>Streptomycetaceae</taxon>
        <taxon>Streptomyces</taxon>
    </lineage>
</organism>